<feature type="transmembrane region" description="Helical" evidence="8">
    <location>
        <begin position="531"/>
        <end position="554"/>
    </location>
</feature>
<feature type="transmembrane region" description="Helical" evidence="8">
    <location>
        <begin position="91"/>
        <end position="119"/>
    </location>
</feature>
<keyword evidence="3" id="KW-1003">Cell membrane</keyword>
<feature type="transmembrane region" description="Helical" evidence="8">
    <location>
        <begin position="404"/>
        <end position="426"/>
    </location>
</feature>
<evidence type="ECO:0000256" key="2">
    <source>
        <dbReference type="ARBA" id="ARBA00022448"/>
    </source>
</evidence>
<feature type="transmembrane region" description="Helical" evidence="8">
    <location>
        <begin position="238"/>
        <end position="261"/>
    </location>
</feature>
<feature type="domain" description="ABC transmembrane type-1" evidence="9">
    <location>
        <begin position="400"/>
        <end position="594"/>
    </location>
</feature>
<keyword evidence="7 8" id="KW-0472">Membrane</keyword>
<dbReference type="GO" id="GO:0055085">
    <property type="term" value="P:transmembrane transport"/>
    <property type="evidence" value="ECO:0007669"/>
    <property type="project" value="InterPro"/>
</dbReference>
<gene>
    <name evidence="10" type="ORF">J4H85_12265</name>
</gene>
<feature type="transmembrane region" description="Helical" evidence="8">
    <location>
        <begin position="281"/>
        <end position="306"/>
    </location>
</feature>
<dbReference type="Pfam" id="PF00528">
    <property type="entry name" value="BPD_transp_1"/>
    <property type="match status" value="2"/>
</dbReference>
<comment type="similarity">
    <text evidence="8">Belongs to the binding-protein-dependent transport system permease family.</text>
</comment>
<evidence type="ECO:0000256" key="3">
    <source>
        <dbReference type="ARBA" id="ARBA00022475"/>
    </source>
</evidence>
<dbReference type="AlphaFoldDB" id="A0A939QLA0"/>
<dbReference type="CDD" id="cd06261">
    <property type="entry name" value="TM_PBP2"/>
    <property type="match status" value="2"/>
</dbReference>
<keyword evidence="5 8" id="KW-0812">Transmembrane</keyword>
<protein>
    <submittedName>
        <fullName evidence="10">Iron ABC transporter permease</fullName>
    </submittedName>
</protein>
<reference evidence="10" key="1">
    <citation type="submission" date="2021-03" db="EMBL/GenBank/DDBJ databases">
        <title>Leucobacter chromiisoli sp. nov., isolated from chromium-containing soil of chemical plant.</title>
        <authorList>
            <person name="Xu Z."/>
        </authorList>
    </citation>
    <scope>NUCLEOTIDE SEQUENCE</scope>
    <source>
        <strain evidence="10">K 70/01</strain>
    </source>
</reference>
<organism evidence="10 11">
    <name type="scientific">Leucobacter tardus</name>
    <dbReference type="NCBI Taxonomy" id="501483"/>
    <lineage>
        <taxon>Bacteria</taxon>
        <taxon>Bacillati</taxon>
        <taxon>Actinomycetota</taxon>
        <taxon>Actinomycetes</taxon>
        <taxon>Micrococcales</taxon>
        <taxon>Microbacteriaceae</taxon>
        <taxon>Leucobacter</taxon>
    </lineage>
</organism>
<evidence type="ECO:0000256" key="6">
    <source>
        <dbReference type="ARBA" id="ARBA00022989"/>
    </source>
</evidence>
<evidence type="ECO:0000256" key="8">
    <source>
        <dbReference type="RuleBase" id="RU363032"/>
    </source>
</evidence>
<dbReference type="InterPro" id="IPR000515">
    <property type="entry name" value="MetI-like"/>
</dbReference>
<comment type="subcellular location">
    <subcellularLocation>
        <location evidence="1">Cell inner membrane</location>
        <topology evidence="1">Multi-pass membrane protein</topology>
    </subcellularLocation>
    <subcellularLocation>
        <location evidence="8">Cell membrane</location>
        <topology evidence="8">Multi-pass membrane protein</topology>
    </subcellularLocation>
</comment>
<evidence type="ECO:0000256" key="1">
    <source>
        <dbReference type="ARBA" id="ARBA00004429"/>
    </source>
</evidence>
<feature type="transmembrane region" description="Helical" evidence="8">
    <location>
        <begin position="335"/>
        <end position="360"/>
    </location>
</feature>
<evidence type="ECO:0000256" key="7">
    <source>
        <dbReference type="ARBA" id="ARBA00023136"/>
    </source>
</evidence>
<dbReference type="SUPFAM" id="SSF161098">
    <property type="entry name" value="MetI-like"/>
    <property type="match status" value="2"/>
</dbReference>
<feature type="transmembrane region" description="Helical" evidence="8">
    <location>
        <begin position="442"/>
        <end position="463"/>
    </location>
</feature>
<dbReference type="InterPro" id="IPR035906">
    <property type="entry name" value="MetI-like_sf"/>
</dbReference>
<keyword evidence="4" id="KW-0997">Cell inner membrane</keyword>
<comment type="caution">
    <text evidence="10">The sequence shown here is derived from an EMBL/GenBank/DDBJ whole genome shotgun (WGS) entry which is preliminary data.</text>
</comment>
<evidence type="ECO:0000259" key="9">
    <source>
        <dbReference type="PROSITE" id="PS50928"/>
    </source>
</evidence>
<evidence type="ECO:0000313" key="10">
    <source>
        <dbReference type="EMBL" id="MBO2990769.1"/>
    </source>
</evidence>
<name>A0A939QLA0_9MICO</name>
<feature type="transmembrane region" description="Helical" evidence="8">
    <location>
        <begin position="177"/>
        <end position="201"/>
    </location>
</feature>
<dbReference type="PANTHER" id="PTHR43357">
    <property type="entry name" value="INNER MEMBRANE ABC TRANSPORTER PERMEASE PROTEIN YDCV"/>
    <property type="match status" value="1"/>
</dbReference>
<dbReference type="PROSITE" id="PS50928">
    <property type="entry name" value="ABC_TM1"/>
    <property type="match status" value="2"/>
</dbReference>
<keyword evidence="11" id="KW-1185">Reference proteome</keyword>
<feature type="domain" description="ABC transmembrane type-1" evidence="9">
    <location>
        <begin position="96"/>
        <end position="306"/>
    </location>
</feature>
<accession>A0A939QLA0</accession>
<feature type="transmembrane region" description="Helical" evidence="8">
    <location>
        <begin position="131"/>
        <end position="151"/>
    </location>
</feature>
<evidence type="ECO:0000256" key="4">
    <source>
        <dbReference type="ARBA" id="ARBA00022519"/>
    </source>
</evidence>
<evidence type="ECO:0000256" key="5">
    <source>
        <dbReference type="ARBA" id="ARBA00022692"/>
    </source>
</evidence>
<evidence type="ECO:0000313" key="11">
    <source>
        <dbReference type="Proteomes" id="UP000668403"/>
    </source>
</evidence>
<keyword evidence="6 8" id="KW-1133">Transmembrane helix</keyword>
<feature type="transmembrane region" description="Helical" evidence="8">
    <location>
        <begin position="574"/>
        <end position="593"/>
    </location>
</feature>
<dbReference type="GO" id="GO:0005886">
    <property type="term" value="C:plasma membrane"/>
    <property type="evidence" value="ECO:0007669"/>
    <property type="project" value="UniProtKB-SubCell"/>
</dbReference>
<dbReference type="EMBL" id="JAGFBF010000005">
    <property type="protein sequence ID" value="MBO2990769.1"/>
    <property type="molecule type" value="Genomic_DNA"/>
</dbReference>
<dbReference type="RefSeq" id="WP_208240034.1">
    <property type="nucleotide sequence ID" value="NZ_BAAAQU010000002.1"/>
</dbReference>
<dbReference type="Proteomes" id="UP000668403">
    <property type="component" value="Unassembled WGS sequence"/>
</dbReference>
<dbReference type="PANTHER" id="PTHR43357:SF4">
    <property type="entry name" value="INNER MEMBRANE ABC TRANSPORTER PERMEASE PROTEIN YDCV"/>
    <property type="match status" value="1"/>
</dbReference>
<proteinExistence type="inferred from homology"/>
<sequence length="606" mass="64775">MTHDVQPHASATRPAGRARYRTRIALSQPTTVIGLLAAALFTYLIVVPIIAMLSDAFRVQARDETRAGAEFASATTYYLDRVFTSPLAADIFWGPLLGTLGIAVAAIAIALAVGGSLAWLLSRTDLPGRRWFSTALIVPYMLPSWTLALAWTTLFKNRTTGGQLGWLEAVGLTPPDWLAYGWFPISVVLGLHYAPFVILLLGNALRSFDSQFEESARMLGARPATIARRITLPLMRPALLSAITLIFAKCIGDFGVAYVLGSPADFTVLSTSLYQAFATGQIGTSAVLAGAIILIGMISLLVDLLLLREGKRFVTIGGKSAKHRRIALGRFRAPLGAWAAAVFVVSVAVPILTLLLSTVMRRPGVFRWDNFTLDFWAGTDIGTVGLAQGVLRTPELWAAAWNTLWIVGTASLSAGLLGLLVGYVVVRSPFRLLGGFLRQVTFLPYLVPGIAFAVAYLSLFAVPRGPVPALYGTALILVIALTAEQMPFASRAGITSMTQLGTDLEEAAQVAGAGWWRRMTRIVVPVQRSSLAAGVLMPFISGVKGLSLVVVLAVPGTDLLTTYSLRLVDYGFTQAANAVVLIIAAVAFFGTLLGQRLTRSSLADGI</sequence>
<dbReference type="Gene3D" id="1.10.3720.10">
    <property type="entry name" value="MetI-like"/>
    <property type="match status" value="2"/>
</dbReference>
<feature type="transmembrane region" description="Helical" evidence="8">
    <location>
        <begin position="31"/>
        <end position="53"/>
    </location>
</feature>
<keyword evidence="2 8" id="KW-0813">Transport</keyword>
<feature type="transmembrane region" description="Helical" evidence="8">
    <location>
        <begin position="469"/>
        <end position="489"/>
    </location>
</feature>